<evidence type="ECO:0000313" key="2">
    <source>
        <dbReference type="EMBL" id="TKK71001.1"/>
    </source>
</evidence>
<dbReference type="EMBL" id="SZQL01000002">
    <property type="protein sequence ID" value="TKK71001.1"/>
    <property type="molecule type" value="Genomic_DNA"/>
</dbReference>
<dbReference type="InterPro" id="IPR017938">
    <property type="entry name" value="Riboflavin_synthase-like_b-brl"/>
</dbReference>
<dbReference type="PANTHER" id="PTHR47354:SF5">
    <property type="entry name" value="PROTEIN RFBI"/>
    <property type="match status" value="1"/>
</dbReference>
<dbReference type="RefSeq" id="WP_137260600.1">
    <property type="nucleotide sequence ID" value="NZ_SZQL01000002.1"/>
</dbReference>
<evidence type="ECO:0000313" key="3">
    <source>
        <dbReference type="Proteomes" id="UP000305848"/>
    </source>
</evidence>
<evidence type="ECO:0000259" key="1">
    <source>
        <dbReference type="PROSITE" id="PS51384"/>
    </source>
</evidence>
<dbReference type="AlphaFoldDB" id="A0A4U3L6X3"/>
<dbReference type="Pfam" id="PF00175">
    <property type="entry name" value="NAD_binding_1"/>
    <property type="match status" value="1"/>
</dbReference>
<name>A0A4U3L6X3_9BACT</name>
<dbReference type="Gene3D" id="3.40.50.80">
    <property type="entry name" value="Nucleotide-binding domain of ferredoxin-NADP reductase (FNR) module"/>
    <property type="match status" value="1"/>
</dbReference>
<dbReference type="SUPFAM" id="SSF52343">
    <property type="entry name" value="Ferredoxin reductase-like, C-terminal NADP-linked domain"/>
    <property type="match status" value="1"/>
</dbReference>
<dbReference type="CDD" id="cd00322">
    <property type="entry name" value="FNR_like"/>
    <property type="match status" value="1"/>
</dbReference>
<accession>A0A4U3L6X3</accession>
<dbReference type="InterPro" id="IPR001433">
    <property type="entry name" value="OxRdtase_FAD/NAD-bd"/>
</dbReference>
<gene>
    <name evidence="2" type="ORF">FC093_04805</name>
</gene>
<keyword evidence="3" id="KW-1185">Reference proteome</keyword>
<dbReference type="Gene3D" id="2.40.30.10">
    <property type="entry name" value="Translation factors"/>
    <property type="match status" value="1"/>
</dbReference>
<dbReference type="SUPFAM" id="SSF63380">
    <property type="entry name" value="Riboflavin synthase domain-like"/>
    <property type="match status" value="1"/>
</dbReference>
<organism evidence="2 3">
    <name type="scientific">Ilyomonas limi</name>
    <dbReference type="NCBI Taxonomy" id="2575867"/>
    <lineage>
        <taxon>Bacteria</taxon>
        <taxon>Pseudomonadati</taxon>
        <taxon>Bacteroidota</taxon>
        <taxon>Chitinophagia</taxon>
        <taxon>Chitinophagales</taxon>
        <taxon>Chitinophagaceae</taxon>
        <taxon>Ilyomonas</taxon>
    </lineage>
</organism>
<dbReference type="Proteomes" id="UP000305848">
    <property type="component" value="Unassembled WGS sequence"/>
</dbReference>
<dbReference type="GO" id="GO:0016491">
    <property type="term" value="F:oxidoreductase activity"/>
    <property type="evidence" value="ECO:0007669"/>
    <property type="project" value="InterPro"/>
</dbReference>
<dbReference type="InterPro" id="IPR039261">
    <property type="entry name" value="FNR_nucleotide-bd"/>
</dbReference>
<proteinExistence type="predicted"/>
<dbReference type="InterPro" id="IPR050415">
    <property type="entry name" value="MRET"/>
</dbReference>
<dbReference type="PANTHER" id="PTHR47354">
    <property type="entry name" value="NADH OXIDOREDUCTASE HCR"/>
    <property type="match status" value="1"/>
</dbReference>
<dbReference type="InterPro" id="IPR017927">
    <property type="entry name" value="FAD-bd_FR_type"/>
</dbReference>
<dbReference type="PRINTS" id="PR00410">
    <property type="entry name" value="PHEHYDRXLASE"/>
</dbReference>
<dbReference type="PROSITE" id="PS51384">
    <property type="entry name" value="FAD_FR"/>
    <property type="match status" value="1"/>
</dbReference>
<reference evidence="2 3" key="1">
    <citation type="submission" date="2019-05" db="EMBL/GenBank/DDBJ databases">
        <title>Panacibacter sp. strain 17mud1-8 Genome sequencing and assembly.</title>
        <authorList>
            <person name="Chhetri G."/>
        </authorList>
    </citation>
    <scope>NUCLEOTIDE SEQUENCE [LARGE SCALE GENOMIC DNA]</scope>
    <source>
        <strain evidence="2 3">17mud1-8</strain>
    </source>
</reference>
<protein>
    <submittedName>
        <fullName evidence="2">FAD-dependent oxidoreductase</fullName>
    </submittedName>
</protein>
<comment type="caution">
    <text evidence="2">The sequence shown here is derived from an EMBL/GenBank/DDBJ whole genome shotgun (WGS) entry which is preliminary data.</text>
</comment>
<sequence length="239" mass="26504">MPVYTIQLRDKKEIAAGTMAFYFDKPDGFTYKAGQFGDFTLINPTDTDDEGNVRGFSLSSAPFETGLMLATRMRDTAYKRYLKTMPVGTAITMDAPYGSFTLQNNTKIPAVFLSGGIGITPVRSIVLQATHNKTAHKIFLFYANKTPQDAAFLDELTEAGNNNPNFTFVASMTATEQSEEWQGERGVFTREMLQKYIGDLTLPIYYVSGPAAMVTAIRKTLNEAGVDDDNIRTEEFPGY</sequence>
<dbReference type="OrthoDB" id="9789468at2"/>
<feature type="domain" description="FAD-binding FR-type" evidence="1">
    <location>
        <begin position="1"/>
        <end position="103"/>
    </location>
</feature>